<dbReference type="SUPFAM" id="SSF69304">
    <property type="entry name" value="Tricorn protease N-terminal domain"/>
    <property type="match status" value="1"/>
</dbReference>
<evidence type="ECO:0000313" key="2">
    <source>
        <dbReference type="EMBL" id="MBY0755623.1"/>
    </source>
</evidence>
<keyword evidence="3" id="KW-1185">Reference proteome</keyword>
<evidence type="ECO:0000313" key="3">
    <source>
        <dbReference type="Proteomes" id="UP001299068"/>
    </source>
</evidence>
<dbReference type="RefSeq" id="WP_221860997.1">
    <property type="nucleotide sequence ID" value="NZ_JAIKTU010000006.1"/>
</dbReference>
<dbReference type="EMBL" id="JAIKTU010000006">
    <property type="protein sequence ID" value="MBY0755623.1"/>
    <property type="molecule type" value="Genomic_DNA"/>
</dbReference>
<protein>
    <recommendedName>
        <fullName evidence="4">DUF5050 domain-containing protein</fullName>
    </recommendedName>
</protein>
<organism evidence="2 3">
    <name type="scientific">Clostridium sardiniense</name>
    <name type="common">Clostridium absonum</name>
    <dbReference type="NCBI Taxonomy" id="29369"/>
    <lineage>
        <taxon>Bacteria</taxon>
        <taxon>Bacillati</taxon>
        <taxon>Bacillota</taxon>
        <taxon>Clostridia</taxon>
        <taxon>Eubacteriales</taxon>
        <taxon>Clostridiaceae</taxon>
        <taxon>Clostridium</taxon>
    </lineage>
</organism>
<evidence type="ECO:0000256" key="1">
    <source>
        <dbReference type="SAM" id="Phobius"/>
    </source>
</evidence>
<evidence type="ECO:0008006" key="4">
    <source>
        <dbReference type="Google" id="ProtNLM"/>
    </source>
</evidence>
<reference evidence="2 3" key="1">
    <citation type="journal article" date="2021" name="Cell Host Microbe">
        <title>in vivo commensal control of Clostridioides difficile virulence.</title>
        <authorList>
            <person name="Girinathan B.P."/>
            <person name="Dibenedetto N."/>
            <person name="Worley J.N."/>
            <person name="Peltier J."/>
            <person name="Arrieta-Ortiz M.L."/>
            <person name="Rupa Christinal Immanuel S."/>
            <person name="Lavin R."/>
            <person name="Delaney M.L."/>
            <person name="Cummins C."/>
            <person name="Hoffmann M."/>
            <person name="Luo Y."/>
            <person name="Gonzalez-Escalona N."/>
            <person name="Allard M."/>
            <person name="Onderdonk A.B."/>
            <person name="Gerber G.K."/>
            <person name="Sonenshein A.L."/>
            <person name="Baliga N."/>
            <person name="Dupuy B."/>
            <person name="Bry L."/>
        </authorList>
    </citation>
    <scope>NUCLEOTIDE SEQUENCE [LARGE SCALE GENOMIC DNA]</scope>
    <source>
        <strain evidence="2 3">DSM 599</strain>
    </source>
</reference>
<gene>
    <name evidence="2" type="ORF">K5V21_09135</name>
</gene>
<feature type="transmembrane region" description="Helical" evidence="1">
    <location>
        <begin position="7"/>
        <end position="24"/>
    </location>
</feature>
<accession>A0ABS7KXS6</accession>
<name>A0ABS7KXS6_CLOSR</name>
<keyword evidence="1" id="KW-1133">Transmembrane helix</keyword>
<comment type="caution">
    <text evidence="2">The sequence shown here is derived from an EMBL/GenBank/DDBJ whole genome shotgun (WGS) entry which is preliminary data.</text>
</comment>
<keyword evidence="1" id="KW-0472">Membrane</keyword>
<dbReference type="Proteomes" id="UP001299068">
    <property type="component" value="Unassembled WGS sequence"/>
</dbReference>
<proteinExistence type="predicted"/>
<keyword evidence="1" id="KW-0812">Transmembrane</keyword>
<sequence>MKNKKKIIVVFSIIIGLLIVIILYKNQQSNKELLNKQQYSIVKNERNNYTVLFVDNDRSTYMYNNEDNNIYSVDKEGSKPNKLYDNVTPLLNEFDENGWIISNNTKENYLKCINLLTKKEITIPCNYSKFVDDSLIQIYQDNVALIESDGIKKFLKVYDLNNGTLIKSKNLDNRIISNLDFYENKVVYNVVKDKEILNVYYDIDKDEEKIIATGYDDLFLYKDNILLCKSNQSEEIYDVYNVVNNKIDSIGKFESEKFDNKYVKSGKYIYSTINRSKYMNLEDFKLAFIKDETINTILNNSIISTNNTTKEISLKTL</sequence>